<accession>A0A4U8V192</accession>
<keyword evidence="3" id="KW-1185">Reference proteome</keyword>
<protein>
    <submittedName>
        <fullName evidence="2">Uncharacterized protein</fullName>
    </submittedName>
</protein>
<evidence type="ECO:0000313" key="2">
    <source>
        <dbReference type="EMBL" id="TMS39049.1"/>
    </source>
</evidence>
<reference evidence="2 3" key="2">
    <citation type="journal article" date="2019" name="G3 (Bethesda)">
        <title>Hybrid Assembly of the Genome of the Entomopathogenic Nematode Steinernema carpocapsae Identifies the X-Chromosome.</title>
        <authorList>
            <person name="Serra L."/>
            <person name="Macchietto M."/>
            <person name="Macias-Munoz A."/>
            <person name="McGill C.J."/>
            <person name="Rodriguez I.M."/>
            <person name="Rodriguez B."/>
            <person name="Murad R."/>
            <person name="Mortazavi A."/>
        </authorList>
    </citation>
    <scope>NUCLEOTIDE SEQUENCE [LARGE SCALE GENOMIC DNA]</scope>
    <source>
        <strain evidence="2 3">ALL</strain>
    </source>
</reference>
<dbReference type="STRING" id="34508.A0A4U8V192"/>
<proteinExistence type="predicted"/>
<feature type="transmembrane region" description="Helical" evidence="1">
    <location>
        <begin position="7"/>
        <end position="29"/>
    </location>
</feature>
<dbReference type="EMBL" id="CM016762">
    <property type="protein sequence ID" value="TMS39049.1"/>
    <property type="molecule type" value="Genomic_DNA"/>
</dbReference>
<name>A0A4U8V192_STECR</name>
<comment type="caution">
    <text evidence="2">The sequence shown here is derived from an EMBL/GenBank/DDBJ whole genome shotgun (WGS) entry which is preliminary data.</text>
</comment>
<keyword evidence="1" id="KW-0812">Transmembrane</keyword>
<evidence type="ECO:0000313" key="3">
    <source>
        <dbReference type="Proteomes" id="UP000298663"/>
    </source>
</evidence>
<organism evidence="2 3">
    <name type="scientific">Steinernema carpocapsae</name>
    <name type="common">Entomopathogenic nematode</name>
    <dbReference type="NCBI Taxonomy" id="34508"/>
    <lineage>
        <taxon>Eukaryota</taxon>
        <taxon>Metazoa</taxon>
        <taxon>Ecdysozoa</taxon>
        <taxon>Nematoda</taxon>
        <taxon>Chromadorea</taxon>
        <taxon>Rhabditida</taxon>
        <taxon>Tylenchina</taxon>
        <taxon>Panagrolaimomorpha</taxon>
        <taxon>Strongyloidoidea</taxon>
        <taxon>Steinernematidae</taxon>
        <taxon>Steinernema</taxon>
    </lineage>
</organism>
<keyword evidence="1" id="KW-0472">Membrane</keyword>
<reference evidence="2 3" key="1">
    <citation type="journal article" date="2015" name="Genome Biol.">
        <title>Comparative genomics of Steinernema reveals deeply conserved gene regulatory networks.</title>
        <authorList>
            <person name="Dillman A.R."/>
            <person name="Macchietto M."/>
            <person name="Porter C.F."/>
            <person name="Rogers A."/>
            <person name="Williams B."/>
            <person name="Antoshechkin I."/>
            <person name="Lee M.M."/>
            <person name="Goodwin Z."/>
            <person name="Lu X."/>
            <person name="Lewis E.E."/>
            <person name="Goodrich-Blair H."/>
            <person name="Stock S.P."/>
            <person name="Adams B.J."/>
            <person name="Sternberg P.W."/>
            <person name="Mortazavi A."/>
        </authorList>
    </citation>
    <scope>NUCLEOTIDE SEQUENCE [LARGE SCALE GENOMIC DNA]</scope>
    <source>
        <strain evidence="2 3">ALL</strain>
    </source>
</reference>
<dbReference type="Proteomes" id="UP000298663">
    <property type="component" value="Chromosome X"/>
</dbReference>
<gene>
    <name evidence="2" type="ORF">L596_005639</name>
</gene>
<feature type="transmembrane region" description="Helical" evidence="1">
    <location>
        <begin position="41"/>
        <end position="66"/>
    </location>
</feature>
<dbReference type="EMBL" id="AZBU02000001">
    <property type="protein sequence ID" value="TMS39049.1"/>
    <property type="molecule type" value="Genomic_DNA"/>
</dbReference>
<evidence type="ECO:0000256" key="1">
    <source>
        <dbReference type="SAM" id="Phobius"/>
    </source>
</evidence>
<sequence>MNVQAIICSFILSVGVILIVVGSGGMAMTKNEGTDQSVHTILKYVGIAVVVVGACGYLFTLGEIIYRGHQKYKTGEEKARATSCRLASNRAEETGSGLNCSSESNC</sequence>
<keyword evidence="1" id="KW-1133">Transmembrane helix</keyword>
<dbReference type="AlphaFoldDB" id="A0A4U8V192"/>